<evidence type="ECO:0000313" key="2">
    <source>
        <dbReference type="Proteomes" id="UP000199032"/>
    </source>
</evidence>
<accession>A0A0S4LQ20</accession>
<dbReference type="OrthoDB" id="9788585at2"/>
<dbReference type="EMBL" id="CZQA01000012">
    <property type="protein sequence ID" value="CUS38704.1"/>
    <property type="molecule type" value="Genomic_DNA"/>
</dbReference>
<protein>
    <submittedName>
        <fullName evidence="1">Uncharacterized protein</fullName>
    </submittedName>
</protein>
<dbReference type="AlphaFoldDB" id="A0A0S4LQ20"/>
<sequence>MWKKNFLFRAAESTPLAESENELFHDTEPALDSAGLVLDKFLSVWVQGDGTEEQPSAYTSLYVRTAMLDVKKHISLLQPLQGRSHQIKQLLTPDQKQFLRQWLQVQAPQAWESADDHFRDLFEME</sequence>
<name>A0A0S4LQ20_9BACT</name>
<keyword evidence="2" id="KW-1185">Reference proteome</keyword>
<evidence type="ECO:0000313" key="1">
    <source>
        <dbReference type="EMBL" id="CUS38704.1"/>
    </source>
</evidence>
<organism evidence="1 2">
    <name type="scientific">Candidatus Nitrospira nitrosa</name>
    <dbReference type="NCBI Taxonomy" id="1742972"/>
    <lineage>
        <taxon>Bacteria</taxon>
        <taxon>Pseudomonadati</taxon>
        <taxon>Nitrospirota</taxon>
        <taxon>Nitrospiria</taxon>
        <taxon>Nitrospirales</taxon>
        <taxon>Nitrospiraceae</taxon>
        <taxon>Nitrospira</taxon>
    </lineage>
</organism>
<proteinExistence type="predicted"/>
<dbReference type="RefSeq" id="WP_090750900.1">
    <property type="nucleotide sequence ID" value="NZ_CZQA01000012.1"/>
</dbReference>
<dbReference type="STRING" id="1742972.COMA1_60027"/>
<reference evidence="1 2" key="1">
    <citation type="submission" date="2015-10" db="EMBL/GenBank/DDBJ databases">
        <authorList>
            <person name="Gilbert D.G."/>
        </authorList>
    </citation>
    <scope>NUCLEOTIDE SEQUENCE [LARGE SCALE GENOMIC DNA]</scope>
    <source>
        <strain evidence="1">COMA1</strain>
    </source>
</reference>
<gene>
    <name evidence="1" type="ORF">COMA1_60027</name>
</gene>
<dbReference type="Proteomes" id="UP000199032">
    <property type="component" value="Unassembled WGS sequence"/>
</dbReference>